<protein>
    <recommendedName>
        <fullName evidence="4">Threonylcarbamoyl-AMP synthase</fullName>
        <ecNumber evidence="3">2.7.7.87</ecNumber>
    </recommendedName>
    <alternativeName>
        <fullName evidence="11">L-threonylcarbamoyladenylate synthase</fullName>
    </alternativeName>
</protein>
<evidence type="ECO:0000256" key="8">
    <source>
        <dbReference type="ARBA" id="ARBA00022695"/>
    </source>
</evidence>
<keyword evidence="6" id="KW-0808">Transferase</keyword>
<dbReference type="PROSITE" id="PS51163">
    <property type="entry name" value="YRDC"/>
    <property type="match status" value="1"/>
</dbReference>
<dbReference type="Gene3D" id="3.40.50.11030">
    <property type="entry name" value="Threonylcarbamoyl-AMP synthase, C-terminal domain"/>
    <property type="match status" value="1"/>
</dbReference>
<dbReference type="InterPro" id="IPR038385">
    <property type="entry name" value="Sua5/YwlC_C"/>
</dbReference>
<comment type="subcellular location">
    <subcellularLocation>
        <location evidence="1">Cytoplasm</location>
    </subcellularLocation>
</comment>
<dbReference type="FunFam" id="3.90.870.10:FF:000008">
    <property type="entry name" value="Threonylcarbamoyl-AMP synthase"/>
    <property type="match status" value="1"/>
</dbReference>
<dbReference type="InterPro" id="IPR050156">
    <property type="entry name" value="TC-AMP_synthase_SUA5"/>
</dbReference>
<evidence type="ECO:0000256" key="12">
    <source>
        <dbReference type="ARBA" id="ARBA00048366"/>
    </source>
</evidence>
<dbReference type="SUPFAM" id="SSF55821">
    <property type="entry name" value="YrdC/RibB"/>
    <property type="match status" value="1"/>
</dbReference>
<keyword evidence="8" id="KW-0548">Nucleotidyltransferase</keyword>
<dbReference type="PANTHER" id="PTHR17490:SF16">
    <property type="entry name" value="THREONYLCARBAMOYL-AMP SYNTHASE"/>
    <property type="match status" value="1"/>
</dbReference>
<evidence type="ECO:0000259" key="14">
    <source>
        <dbReference type="PROSITE" id="PS51163"/>
    </source>
</evidence>
<evidence type="ECO:0000313" key="15">
    <source>
        <dbReference type="EMBL" id="PMD32720.1"/>
    </source>
</evidence>
<dbReference type="GO" id="GO:0002949">
    <property type="term" value="P:tRNA threonylcarbamoyladenosine modification"/>
    <property type="evidence" value="ECO:0007669"/>
    <property type="project" value="UniProtKB-ARBA"/>
</dbReference>
<evidence type="ECO:0000256" key="10">
    <source>
        <dbReference type="ARBA" id="ARBA00022840"/>
    </source>
</evidence>
<dbReference type="InterPro" id="IPR006070">
    <property type="entry name" value="Sua5-like_dom"/>
</dbReference>
<gene>
    <name evidence="15" type="ORF">L207DRAFT_548326</name>
</gene>
<dbReference type="PANTHER" id="PTHR17490">
    <property type="entry name" value="SUA5"/>
    <property type="match status" value="1"/>
</dbReference>
<evidence type="ECO:0000256" key="5">
    <source>
        <dbReference type="ARBA" id="ARBA00022490"/>
    </source>
</evidence>
<dbReference type="GO" id="GO:0003725">
    <property type="term" value="F:double-stranded RNA binding"/>
    <property type="evidence" value="ECO:0007669"/>
    <property type="project" value="InterPro"/>
</dbReference>
<dbReference type="GO" id="GO:0005524">
    <property type="term" value="F:ATP binding"/>
    <property type="evidence" value="ECO:0007669"/>
    <property type="project" value="UniProtKB-KW"/>
</dbReference>
<dbReference type="InterPro" id="IPR017945">
    <property type="entry name" value="DHBP_synth_RibB-like_a/b_dom"/>
</dbReference>
<feature type="domain" description="YrdC-like" evidence="14">
    <location>
        <begin position="44"/>
        <end position="246"/>
    </location>
</feature>
<dbReference type="GO" id="GO:0061710">
    <property type="term" value="F:L-threonylcarbamoyladenylate synthase"/>
    <property type="evidence" value="ECO:0007669"/>
    <property type="project" value="UniProtKB-EC"/>
</dbReference>
<dbReference type="EC" id="2.7.7.87" evidence="3"/>
<reference evidence="15 16" key="1">
    <citation type="submission" date="2016-04" db="EMBL/GenBank/DDBJ databases">
        <title>A degradative enzymes factory behind the ericoid mycorrhizal symbiosis.</title>
        <authorList>
            <consortium name="DOE Joint Genome Institute"/>
            <person name="Martino E."/>
            <person name="Morin E."/>
            <person name="Grelet G."/>
            <person name="Kuo A."/>
            <person name="Kohler A."/>
            <person name="Daghino S."/>
            <person name="Barry K."/>
            <person name="Choi C."/>
            <person name="Cichocki N."/>
            <person name="Clum A."/>
            <person name="Copeland A."/>
            <person name="Hainaut M."/>
            <person name="Haridas S."/>
            <person name="Labutti K."/>
            <person name="Lindquist E."/>
            <person name="Lipzen A."/>
            <person name="Khouja H.-R."/>
            <person name="Murat C."/>
            <person name="Ohm R."/>
            <person name="Olson A."/>
            <person name="Spatafora J."/>
            <person name="Veneault-Fourrey C."/>
            <person name="Henrissat B."/>
            <person name="Grigoriev I."/>
            <person name="Martin F."/>
            <person name="Perotto S."/>
        </authorList>
    </citation>
    <scope>NUCLEOTIDE SEQUENCE [LARGE SCALE GENOMIC DNA]</scope>
    <source>
        <strain evidence="15 16">F</strain>
    </source>
</reference>
<dbReference type="AlphaFoldDB" id="A0A2J6R2H3"/>
<keyword evidence="16" id="KW-1185">Reference proteome</keyword>
<dbReference type="Proteomes" id="UP000235786">
    <property type="component" value="Unassembled WGS sequence"/>
</dbReference>
<keyword evidence="5" id="KW-0963">Cytoplasm</keyword>
<comment type="catalytic activity">
    <reaction evidence="12">
        <text>L-threonine + hydrogencarbonate + ATP = L-threonylcarbamoyladenylate + diphosphate + H2O</text>
        <dbReference type="Rhea" id="RHEA:36407"/>
        <dbReference type="ChEBI" id="CHEBI:15377"/>
        <dbReference type="ChEBI" id="CHEBI:17544"/>
        <dbReference type="ChEBI" id="CHEBI:30616"/>
        <dbReference type="ChEBI" id="CHEBI:33019"/>
        <dbReference type="ChEBI" id="CHEBI:57926"/>
        <dbReference type="ChEBI" id="CHEBI:73682"/>
        <dbReference type="EC" id="2.7.7.87"/>
    </reaction>
</comment>
<dbReference type="OrthoDB" id="412787at2759"/>
<sequence length="483" mass="52149">MASSQTNGVVLQTRILPVNATDLGKFKDRQTLDTWELLVNQTSLEPLREAAAHLRESNIPVGFPTETVYGLGADATRSDAVKGIYKAKGRPSDNPLIIHVCDLNMLRSLLTAPEGLNGNSVSVDSIPAIYKPLIKRFWPGPLTILLPNPQPSKLAPEVTAGLPTFGARMPDSPLALSLIHLAGVPLAAPSANASTKPSPTTAEHVKHDLEGKIEIILDGGACQVGVESTVVDGLCDPPVVLRPGGVSIDRIRECEGWSGVVKGYKDHSEIGGSAPRAPGMKYKHYSPKAKVVLFEAIPRKDNRTAGEITGRIPLEGWRLVQAKNKKISYLGLEDSEWPIKIGMVTTKHWESFSQFHFAKWNHLGHPSGVNNAKTPLIVFRQQELETSNSFAMRAGELWEAKGILSSLGAGMREPPAGAEHIADVLEISLGSEVTDIAHGLFSALRELDQRGVDIIYVEGIEDEGDIAAAVMNRLRKAASVIEK</sequence>
<dbReference type="GO" id="GO:0000049">
    <property type="term" value="F:tRNA binding"/>
    <property type="evidence" value="ECO:0007669"/>
    <property type="project" value="TreeGrafter"/>
</dbReference>
<evidence type="ECO:0000256" key="3">
    <source>
        <dbReference type="ARBA" id="ARBA00012584"/>
    </source>
</evidence>
<evidence type="ECO:0000256" key="6">
    <source>
        <dbReference type="ARBA" id="ARBA00022679"/>
    </source>
</evidence>
<evidence type="ECO:0000256" key="11">
    <source>
        <dbReference type="ARBA" id="ARBA00029774"/>
    </source>
</evidence>
<evidence type="ECO:0000256" key="7">
    <source>
        <dbReference type="ARBA" id="ARBA00022694"/>
    </source>
</evidence>
<proteinExistence type="inferred from homology"/>
<dbReference type="GO" id="GO:0006450">
    <property type="term" value="P:regulation of translational fidelity"/>
    <property type="evidence" value="ECO:0007669"/>
    <property type="project" value="TreeGrafter"/>
</dbReference>
<dbReference type="Pfam" id="PF01300">
    <property type="entry name" value="Sua5_yciO_yrdC"/>
    <property type="match status" value="1"/>
</dbReference>
<evidence type="ECO:0000256" key="13">
    <source>
        <dbReference type="ARBA" id="ARBA00056339"/>
    </source>
</evidence>
<evidence type="ECO:0000313" key="16">
    <source>
        <dbReference type="Proteomes" id="UP000235786"/>
    </source>
</evidence>
<comment type="similarity">
    <text evidence="2">Belongs to the SUA5 family.</text>
</comment>
<comment type="function">
    <text evidence="13">Required for the formation of a threonylcarbamoyl group on adenosine at position 37 (t(6)A37) in tRNAs that read codons beginning with adenine. Likely catalyzes the conversion of L-threonine, HCO(3)(-)/CO(2) and ATP to give threonylcarbamoyl-AMP (TC-AMP) as the acyladenylate intermediate, with the release of diphosphate. Required for normal translation, by ensuring translation fidelity at the level of codon recognition, appropriate translation initiation selection and maintenance of reading frame. Also involved in telomere replication. Binds to single-stranded telomeric (ssTG) DNA and positively regulates telomere length.</text>
</comment>
<accession>A0A2J6R2H3</accession>
<evidence type="ECO:0000256" key="9">
    <source>
        <dbReference type="ARBA" id="ARBA00022741"/>
    </source>
</evidence>
<evidence type="ECO:0000256" key="4">
    <source>
        <dbReference type="ARBA" id="ARBA00015492"/>
    </source>
</evidence>
<dbReference type="Gene3D" id="3.90.870.10">
    <property type="entry name" value="DHBP synthase"/>
    <property type="match status" value="1"/>
</dbReference>
<dbReference type="GO" id="GO:0005737">
    <property type="term" value="C:cytoplasm"/>
    <property type="evidence" value="ECO:0007669"/>
    <property type="project" value="UniProtKB-SubCell"/>
</dbReference>
<keyword evidence="10" id="KW-0067">ATP-binding</keyword>
<keyword evidence="7" id="KW-0819">tRNA processing</keyword>
<keyword evidence="9" id="KW-0547">Nucleotide-binding</keyword>
<evidence type="ECO:0000256" key="2">
    <source>
        <dbReference type="ARBA" id="ARBA00007663"/>
    </source>
</evidence>
<name>A0A2J6R2H3_HYAVF</name>
<dbReference type="STRING" id="1149755.A0A2J6R2H3"/>
<organism evidence="15 16">
    <name type="scientific">Hyaloscypha variabilis (strain UAMH 11265 / GT02V1 / F)</name>
    <name type="common">Meliniomyces variabilis</name>
    <dbReference type="NCBI Taxonomy" id="1149755"/>
    <lineage>
        <taxon>Eukaryota</taxon>
        <taxon>Fungi</taxon>
        <taxon>Dikarya</taxon>
        <taxon>Ascomycota</taxon>
        <taxon>Pezizomycotina</taxon>
        <taxon>Leotiomycetes</taxon>
        <taxon>Helotiales</taxon>
        <taxon>Hyaloscyphaceae</taxon>
        <taxon>Hyaloscypha</taxon>
        <taxon>Hyaloscypha variabilis</taxon>
    </lineage>
</organism>
<dbReference type="NCBIfam" id="TIGR00057">
    <property type="entry name" value="L-threonylcarbamoyladenylate synthase"/>
    <property type="match status" value="1"/>
</dbReference>
<dbReference type="InterPro" id="IPR005145">
    <property type="entry name" value="Sua5_C"/>
</dbReference>
<dbReference type="Pfam" id="PF03481">
    <property type="entry name" value="Sua5_C"/>
    <property type="match status" value="1"/>
</dbReference>
<dbReference type="EMBL" id="KZ613958">
    <property type="protein sequence ID" value="PMD32720.1"/>
    <property type="molecule type" value="Genomic_DNA"/>
</dbReference>
<evidence type="ECO:0000256" key="1">
    <source>
        <dbReference type="ARBA" id="ARBA00004496"/>
    </source>
</evidence>